<name>A0A6I2URJ7_9FIRM</name>
<evidence type="ECO:0000313" key="2">
    <source>
        <dbReference type="EMBL" id="MSV23857.1"/>
    </source>
</evidence>
<keyword evidence="3" id="KW-1185">Reference proteome</keyword>
<accession>A0A6I2URJ7</accession>
<dbReference type="Proteomes" id="UP000430222">
    <property type="component" value="Unassembled WGS sequence"/>
</dbReference>
<feature type="chain" id="PRO_5026216838" evidence="1">
    <location>
        <begin position="25"/>
        <end position="431"/>
    </location>
</feature>
<evidence type="ECO:0000313" key="3">
    <source>
        <dbReference type="Proteomes" id="UP000430222"/>
    </source>
</evidence>
<protein>
    <submittedName>
        <fullName evidence="2">Acylphosphatase</fullName>
    </submittedName>
</protein>
<dbReference type="AlphaFoldDB" id="A0A6I2URJ7"/>
<dbReference type="EMBL" id="VUNL01000001">
    <property type="protein sequence ID" value="MSV23857.1"/>
    <property type="molecule type" value="Genomic_DNA"/>
</dbReference>
<comment type="caution">
    <text evidence="2">The sequence shown here is derived from an EMBL/GenBank/DDBJ whole genome shotgun (WGS) entry which is preliminary data.</text>
</comment>
<proteinExistence type="predicted"/>
<sequence length="431" mass="49440">MRMKRAAVLLFLFVLLLTGIPAQAAGRVERITAEVTAQSSLPPLVRERMTQSVSVIAGQLLEGQSLDELENSRIGKEQLIREVFDKVLVGYTVRDVRIFPGETTEVEVRLLPWAEVIRQVEVDVTVEGMPPRIESMVRRDLSGVDTVFRDALTGLPTAASDWTNGVLKHSLNAYLAEHLPEFRADFEMDPEPFTKVRLVVYPKLPVVRTVDLSMRSDTVPNFTLLTHRDFMQGKADELVGVPVAFVRRHEAELARQFAGELDALPDFRSYHMNTQVDMDSAERLHLMSRSDTSRYRLRLTGWLDIGRDAGNGHSEEDNLLFRLHAGSMLSGKDELFLLFDLMPQQMDWAWSAGYDRLLNAGTHGQIRYDMRRHRFVLAASRQLAPRWLLRYEYRLADHIGEAGLRYKMHDFLSMEYILDRNQNWLRLIGNF</sequence>
<gene>
    <name evidence="2" type="ORF">FYJ78_01355</name>
</gene>
<evidence type="ECO:0000256" key="1">
    <source>
        <dbReference type="SAM" id="SignalP"/>
    </source>
</evidence>
<keyword evidence="1" id="KW-0732">Signal</keyword>
<reference evidence="2 3" key="1">
    <citation type="submission" date="2019-08" db="EMBL/GenBank/DDBJ databases">
        <title>In-depth cultivation of the pig gut microbiome towards novel bacterial diversity and tailored functional studies.</title>
        <authorList>
            <person name="Wylensek D."/>
            <person name="Hitch T.C.A."/>
            <person name="Clavel T."/>
        </authorList>
    </citation>
    <scope>NUCLEOTIDE SEQUENCE [LARGE SCALE GENOMIC DNA]</scope>
    <source>
        <strain evidence="3">WCA-380-WT-3B3</strain>
    </source>
</reference>
<feature type="signal peptide" evidence="1">
    <location>
        <begin position="1"/>
        <end position="24"/>
    </location>
</feature>
<organism evidence="2 3">
    <name type="scientific">Selenomonas montiformis</name>
    <dbReference type="NCBI Taxonomy" id="2652285"/>
    <lineage>
        <taxon>Bacteria</taxon>
        <taxon>Bacillati</taxon>
        <taxon>Bacillota</taxon>
        <taxon>Negativicutes</taxon>
        <taxon>Selenomonadales</taxon>
        <taxon>Selenomonadaceae</taxon>
        <taxon>Selenomonas</taxon>
    </lineage>
</organism>